<dbReference type="AlphaFoldDB" id="A0A833SSH1"/>
<accession>A0A833SSH1</accession>
<evidence type="ECO:0000313" key="1">
    <source>
        <dbReference type="EMBL" id="KAF4037213.1"/>
    </source>
</evidence>
<gene>
    <name evidence="1" type="ORF">GN244_ATG10709</name>
    <name evidence="2" type="ORF">GN958_ATG22318</name>
</gene>
<evidence type="ECO:0000313" key="2">
    <source>
        <dbReference type="EMBL" id="KAF4128483.1"/>
    </source>
</evidence>
<dbReference type="Proteomes" id="UP000602510">
    <property type="component" value="Unassembled WGS sequence"/>
</dbReference>
<evidence type="ECO:0000313" key="3">
    <source>
        <dbReference type="Proteomes" id="UP000602510"/>
    </source>
</evidence>
<keyword evidence="3" id="KW-1185">Reference proteome</keyword>
<sequence length="149" mass="17036">MAEVSPPVRHLKIVVLKELLEGSVKAMMNRFESSIGTQSNICAVFARVRQDMFYYSVSPPPELRFAAPRGWNSHERKLEIRSVLTALEATSIMVEASPVHRDQNCDVYFRRVEEFIDRLFVLATCGVDVRAEEENLLIVTPNPREVESR</sequence>
<protein>
    <submittedName>
        <fullName evidence="1">Uncharacterized protein</fullName>
    </submittedName>
</protein>
<organism evidence="1 3">
    <name type="scientific">Phytophthora infestans</name>
    <name type="common">Potato late blight agent</name>
    <name type="synonym">Botrytis infestans</name>
    <dbReference type="NCBI Taxonomy" id="4787"/>
    <lineage>
        <taxon>Eukaryota</taxon>
        <taxon>Sar</taxon>
        <taxon>Stramenopiles</taxon>
        <taxon>Oomycota</taxon>
        <taxon>Peronosporomycetes</taxon>
        <taxon>Peronosporales</taxon>
        <taxon>Peronosporaceae</taxon>
        <taxon>Phytophthora</taxon>
    </lineage>
</organism>
<name>A0A833SSH1_PHYIN</name>
<dbReference type="EMBL" id="JAACNO010003121">
    <property type="protein sequence ID" value="KAF4128483.1"/>
    <property type="molecule type" value="Genomic_DNA"/>
</dbReference>
<comment type="caution">
    <text evidence="1">The sequence shown here is derived from an EMBL/GenBank/DDBJ whole genome shotgun (WGS) entry which is preliminary data.</text>
</comment>
<dbReference type="Proteomes" id="UP000704712">
    <property type="component" value="Unassembled WGS sequence"/>
</dbReference>
<dbReference type="EMBL" id="WSZM01000247">
    <property type="protein sequence ID" value="KAF4037213.1"/>
    <property type="molecule type" value="Genomic_DNA"/>
</dbReference>
<proteinExistence type="predicted"/>
<reference evidence="1" key="1">
    <citation type="submission" date="2020-04" db="EMBL/GenBank/DDBJ databases">
        <title>Hybrid Assembly of Korean Phytophthora infestans isolates.</title>
        <authorList>
            <person name="Prokchorchik M."/>
            <person name="Lee Y."/>
            <person name="Seo J."/>
            <person name="Cho J.-H."/>
            <person name="Park Y.-E."/>
            <person name="Jang D.-C."/>
            <person name="Im J.-S."/>
            <person name="Choi J.-G."/>
            <person name="Park H.-J."/>
            <person name="Lee G.-B."/>
            <person name="Lee Y.-G."/>
            <person name="Hong S.-Y."/>
            <person name="Cho K."/>
            <person name="Sohn K.H."/>
        </authorList>
    </citation>
    <scope>NUCLEOTIDE SEQUENCE</scope>
    <source>
        <strain evidence="1">KR_1_A1</strain>
        <strain evidence="2">KR_2_A2</strain>
    </source>
</reference>